<evidence type="ECO:0000313" key="3">
    <source>
        <dbReference type="Proteomes" id="UP000695022"/>
    </source>
</evidence>
<protein>
    <submittedName>
        <fullName evidence="4">Transmembrane protein 141-like</fullName>
    </submittedName>
</protein>
<sequence>MNNIGRVPEQYSEKHPGLKSYTKCQSRAFMIGTGAAFLSFTGVYIAQQLLRTSLPYGAKYYILAPVLASCGVGYTVSSRRTQACQRAWMAAEHRRHTYLARLDEEEDERRRGAVAATTPAEDREESSSQT</sequence>
<organism evidence="3 4">
    <name type="scientific">Priapulus caudatus</name>
    <name type="common">Priapulid worm</name>
    <dbReference type="NCBI Taxonomy" id="37621"/>
    <lineage>
        <taxon>Eukaryota</taxon>
        <taxon>Metazoa</taxon>
        <taxon>Ecdysozoa</taxon>
        <taxon>Scalidophora</taxon>
        <taxon>Priapulida</taxon>
        <taxon>Priapulimorpha</taxon>
        <taxon>Priapulimorphida</taxon>
        <taxon>Priapulidae</taxon>
        <taxon>Priapulus</taxon>
    </lineage>
</organism>
<feature type="region of interest" description="Disordered" evidence="1">
    <location>
        <begin position="102"/>
        <end position="130"/>
    </location>
</feature>
<keyword evidence="2" id="KW-1133">Transmembrane helix</keyword>
<feature type="transmembrane region" description="Helical" evidence="2">
    <location>
        <begin position="28"/>
        <end position="46"/>
    </location>
</feature>
<dbReference type="Proteomes" id="UP000695022">
    <property type="component" value="Unplaced"/>
</dbReference>
<dbReference type="RefSeq" id="XP_014671035.1">
    <property type="nucleotide sequence ID" value="XM_014815549.1"/>
</dbReference>
<dbReference type="Pfam" id="PF15110">
    <property type="entry name" value="TMEM141"/>
    <property type="match status" value="1"/>
</dbReference>
<name>A0ABM1EFR4_PRICU</name>
<dbReference type="InterPro" id="IPR026788">
    <property type="entry name" value="Tmem141"/>
</dbReference>
<dbReference type="PANTHER" id="PTHR47229">
    <property type="entry name" value="TRANSMEMBRANE PROTEIN 141"/>
    <property type="match status" value="1"/>
</dbReference>
<dbReference type="Gene3D" id="1.10.3350.20">
    <property type="entry name" value="Tmem141 protein family"/>
    <property type="match status" value="1"/>
</dbReference>
<keyword evidence="2" id="KW-0472">Membrane</keyword>
<gene>
    <name evidence="4" type="primary">LOC106811827</name>
</gene>
<accession>A0ABM1EFR4</accession>
<keyword evidence="3" id="KW-1185">Reference proteome</keyword>
<evidence type="ECO:0000256" key="1">
    <source>
        <dbReference type="SAM" id="MobiDB-lite"/>
    </source>
</evidence>
<dbReference type="GeneID" id="106811827"/>
<dbReference type="PANTHER" id="PTHR47229:SF1">
    <property type="entry name" value="TRANSMEMBRANE PROTEIN 141"/>
    <property type="match status" value="1"/>
</dbReference>
<keyword evidence="2" id="KW-0812">Transmembrane</keyword>
<evidence type="ECO:0000256" key="2">
    <source>
        <dbReference type="SAM" id="Phobius"/>
    </source>
</evidence>
<reference evidence="4" key="1">
    <citation type="submission" date="2025-08" db="UniProtKB">
        <authorList>
            <consortium name="RefSeq"/>
        </authorList>
    </citation>
    <scope>IDENTIFICATION</scope>
</reference>
<evidence type="ECO:0000313" key="4">
    <source>
        <dbReference type="RefSeq" id="XP_014671035.1"/>
    </source>
</evidence>
<feature type="transmembrane region" description="Helical" evidence="2">
    <location>
        <begin position="58"/>
        <end position="76"/>
    </location>
</feature>
<dbReference type="InterPro" id="IPR038259">
    <property type="entry name" value="Tmem141_sf"/>
</dbReference>
<proteinExistence type="predicted"/>